<reference evidence="2 3" key="1">
    <citation type="submission" date="2019-06" db="EMBL/GenBank/DDBJ databases">
        <title>Sequencing the genomes of 1000 actinobacteria strains.</title>
        <authorList>
            <person name="Klenk H.-P."/>
        </authorList>
    </citation>
    <scope>NUCLEOTIDE SEQUENCE [LARGE SCALE GENOMIC DNA]</scope>
    <source>
        <strain evidence="2 3">DSM 45928</strain>
    </source>
</reference>
<dbReference type="InParanoid" id="A0A543ATR2"/>
<proteinExistence type="predicted"/>
<evidence type="ECO:0000313" key="3">
    <source>
        <dbReference type="Proteomes" id="UP000317043"/>
    </source>
</evidence>
<dbReference type="PROSITE" id="PS51318">
    <property type="entry name" value="TAT"/>
    <property type="match status" value="1"/>
</dbReference>
<protein>
    <recommendedName>
        <fullName evidence="1">P68 RBP/TagC-like beta-propeller domain-containing protein</fullName>
    </recommendedName>
</protein>
<dbReference type="RefSeq" id="WP_142036700.1">
    <property type="nucleotide sequence ID" value="NZ_JBHTGS010000001.1"/>
</dbReference>
<name>A0A543ATR2_9ACTN</name>
<dbReference type="Pfam" id="PF21311">
    <property type="entry name" value="Phage_RBD_prop"/>
    <property type="match status" value="1"/>
</dbReference>
<accession>A0A543ATR2</accession>
<dbReference type="AlphaFoldDB" id="A0A543ATR2"/>
<dbReference type="InterPro" id="IPR006311">
    <property type="entry name" value="TAT_signal"/>
</dbReference>
<sequence length="341" mass="37156">MNQQSTTGLSRRRLLSLSTGALLTAGLGAATGLAIAPGVAAAAVPPSQRLPLTGSSDRLFWKKSLHEKPIMQCFAFDNVNGEVYVMQRSDRANSKTEGHLAINRMTLSGDLISRMYLNGFGHGIAFGVQPTANGVVLWTEADAQPYKDNSRARVVCRFPWAASTTPITKDDVELFEPIDGMKMASCSLDLDHNTIAVRYTRDGVDGMRVSLYNLDEFAAHDFSNRLADISTRPVHAIGVTPQGYQHYGQHLYLLQGNPYKDCTTPGQKGTGNTVLGRINFNDETDFETRGTDAGYSLTFREPEGLGLYRHPDGQLRLAMGFASGCAGSRQANIYYKANPPV</sequence>
<dbReference type="EMBL" id="VFOW01000001">
    <property type="protein sequence ID" value="TQL75984.1"/>
    <property type="molecule type" value="Genomic_DNA"/>
</dbReference>
<gene>
    <name evidence="2" type="ORF">FB566_1504</name>
</gene>
<dbReference type="OrthoDB" id="3968810at2"/>
<evidence type="ECO:0000259" key="1">
    <source>
        <dbReference type="Pfam" id="PF21311"/>
    </source>
</evidence>
<feature type="domain" description="P68 RBP/TagC-like beta-propeller" evidence="1">
    <location>
        <begin position="70"/>
        <end position="334"/>
    </location>
</feature>
<dbReference type="InterPro" id="IPR048799">
    <property type="entry name" value="P68_RBP_TagC-like_beta-prop"/>
</dbReference>
<keyword evidence="3" id="KW-1185">Reference proteome</keyword>
<dbReference type="Proteomes" id="UP000317043">
    <property type="component" value="Unassembled WGS sequence"/>
</dbReference>
<organism evidence="2 3">
    <name type="scientific">Stackebrandtia endophytica</name>
    <dbReference type="NCBI Taxonomy" id="1496996"/>
    <lineage>
        <taxon>Bacteria</taxon>
        <taxon>Bacillati</taxon>
        <taxon>Actinomycetota</taxon>
        <taxon>Actinomycetes</taxon>
        <taxon>Glycomycetales</taxon>
        <taxon>Glycomycetaceae</taxon>
        <taxon>Stackebrandtia</taxon>
    </lineage>
</organism>
<evidence type="ECO:0000313" key="2">
    <source>
        <dbReference type="EMBL" id="TQL75984.1"/>
    </source>
</evidence>
<comment type="caution">
    <text evidence="2">The sequence shown here is derived from an EMBL/GenBank/DDBJ whole genome shotgun (WGS) entry which is preliminary data.</text>
</comment>